<evidence type="ECO:0000256" key="1">
    <source>
        <dbReference type="SAM" id="Phobius"/>
    </source>
</evidence>
<keyword evidence="1" id="KW-1133">Transmembrane helix</keyword>
<keyword evidence="1" id="KW-0472">Membrane</keyword>
<protein>
    <submittedName>
        <fullName evidence="2">Uncharacterized protein</fullName>
    </submittedName>
</protein>
<organism evidence="2 3">
    <name type="scientific">Chitinophaga agri</name>
    <dbReference type="NCBI Taxonomy" id="2703787"/>
    <lineage>
        <taxon>Bacteria</taxon>
        <taxon>Pseudomonadati</taxon>
        <taxon>Bacteroidota</taxon>
        <taxon>Chitinophagia</taxon>
        <taxon>Chitinophagales</taxon>
        <taxon>Chitinophagaceae</taxon>
        <taxon>Chitinophaga</taxon>
    </lineage>
</organism>
<feature type="transmembrane region" description="Helical" evidence="1">
    <location>
        <begin position="20"/>
        <end position="38"/>
    </location>
</feature>
<accession>A0A6B9ZFR3</accession>
<evidence type="ECO:0000313" key="2">
    <source>
        <dbReference type="EMBL" id="QHS59925.1"/>
    </source>
</evidence>
<feature type="transmembrane region" description="Helical" evidence="1">
    <location>
        <begin position="45"/>
        <end position="69"/>
    </location>
</feature>
<reference evidence="2 3" key="1">
    <citation type="submission" date="2020-01" db="EMBL/GenBank/DDBJ databases">
        <title>Complete genome sequence of Chitinophaga sp. H33E-04 isolated from quinoa roots.</title>
        <authorList>
            <person name="Weon H.-Y."/>
            <person name="Lee S.A."/>
        </authorList>
    </citation>
    <scope>NUCLEOTIDE SEQUENCE [LARGE SCALE GENOMIC DNA]</scope>
    <source>
        <strain evidence="2 3">H33E-04</strain>
    </source>
</reference>
<dbReference type="AlphaFoldDB" id="A0A6B9ZFR3"/>
<dbReference type="EMBL" id="CP048113">
    <property type="protein sequence ID" value="QHS59925.1"/>
    <property type="molecule type" value="Genomic_DNA"/>
</dbReference>
<dbReference type="RefSeq" id="WP_162331619.1">
    <property type="nucleotide sequence ID" value="NZ_CP048113.1"/>
</dbReference>
<dbReference type="Proteomes" id="UP000476411">
    <property type="component" value="Chromosome"/>
</dbReference>
<feature type="transmembrane region" description="Helical" evidence="1">
    <location>
        <begin position="89"/>
        <end position="110"/>
    </location>
</feature>
<dbReference type="KEGG" id="chih:GWR21_10075"/>
<name>A0A6B9ZFR3_9BACT</name>
<evidence type="ECO:0000313" key="3">
    <source>
        <dbReference type="Proteomes" id="UP000476411"/>
    </source>
</evidence>
<keyword evidence="1" id="KW-0812">Transmembrane</keyword>
<keyword evidence="3" id="KW-1185">Reference proteome</keyword>
<gene>
    <name evidence="2" type="ORF">GWR21_10075</name>
</gene>
<sequence length="181" mass="20336">MNEDKREAVNIGITISSQLISAALAMITVLGAFAVFIIDKREVHFWYYFLAGLSFISFVASIVAGGKGINKARVDGYSGNWYIHTTKDAFNWQALFCLAGLIFFITSIFIGKEKSTHPDQAIQQLTSQIDSLRTRQYKTERTTIQLQTEYLSLKEAVDSIRIKSKTTDTNYSKKSARSSIN</sequence>
<proteinExistence type="predicted"/>